<name>A0A1Q3B7W5_CEPFO</name>
<evidence type="ECO:0008006" key="4">
    <source>
        <dbReference type="Google" id="ProtNLM"/>
    </source>
</evidence>
<dbReference type="PANTHER" id="PTHR33785:SF5">
    <property type="entry name" value="SERINE_ARGININE REPETITIVE MATRIX PROTEIN"/>
    <property type="match status" value="1"/>
</dbReference>
<dbReference type="STRING" id="3775.A0A1Q3B7W5"/>
<dbReference type="OrthoDB" id="1875420at2759"/>
<dbReference type="FunCoup" id="A0A1Q3B7W5">
    <property type="interactions" value="80"/>
</dbReference>
<evidence type="ECO:0000256" key="1">
    <source>
        <dbReference type="SAM" id="MobiDB-lite"/>
    </source>
</evidence>
<sequence length="319" mass="36031">MDPIGTCSTREAKVDDLLEEGWFFCNLLDKRNIMSRCYCDPSPLSEISKEMLAKNANDKNSSSNKRLPKGHCSLIRAPSLPSYLWRGAGVDDKERKLRMSKLTRQKSQSPTTPPPPPVGEAKQSDGARMRGSAGEPRRRSLLRTPSLPPSIGREEDIDDDESHARLSNLIRQALPDISDISPLRRNSKGMAQSYSMPRNRPPRKIAEEVRHQNLNLTKHTKSLSHLEAQEVQGFKDLGFTFDNNDLNPSVVSMLHGLQEKNQKDLEQDNMRRPYTSEAWLMQKQSCANPIPNCVVKQSSPEDMKAQIKFWARAVASNVR</sequence>
<dbReference type="PANTHER" id="PTHR33785">
    <property type="entry name" value="OS06G0550800 PROTEIN"/>
    <property type="match status" value="1"/>
</dbReference>
<gene>
    <name evidence="2" type="ORF">CFOL_v3_07537</name>
</gene>
<feature type="region of interest" description="Disordered" evidence="1">
    <location>
        <begin position="180"/>
        <end position="200"/>
    </location>
</feature>
<keyword evidence="3" id="KW-1185">Reference proteome</keyword>
<evidence type="ECO:0000313" key="2">
    <source>
        <dbReference type="EMBL" id="GAV64019.1"/>
    </source>
</evidence>
<evidence type="ECO:0000313" key="3">
    <source>
        <dbReference type="Proteomes" id="UP000187406"/>
    </source>
</evidence>
<dbReference type="AlphaFoldDB" id="A0A1Q3B7W5"/>
<dbReference type="Proteomes" id="UP000187406">
    <property type="component" value="Unassembled WGS sequence"/>
</dbReference>
<dbReference type="InParanoid" id="A0A1Q3B7W5"/>
<accession>A0A1Q3B7W5</accession>
<dbReference type="EMBL" id="BDDD01000330">
    <property type="protein sequence ID" value="GAV64019.1"/>
    <property type="molecule type" value="Genomic_DNA"/>
</dbReference>
<proteinExistence type="predicted"/>
<protein>
    <recommendedName>
        <fullName evidence="4">DUF1685 domain-containing protein</fullName>
    </recommendedName>
</protein>
<reference evidence="3" key="1">
    <citation type="submission" date="2016-04" db="EMBL/GenBank/DDBJ databases">
        <title>Cephalotus genome sequencing.</title>
        <authorList>
            <person name="Fukushima K."/>
            <person name="Hasebe M."/>
            <person name="Fang X."/>
        </authorList>
    </citation>
    <scope>NUCLEOTIDE SEQUENCE [LARGE SCALE GENOMIC DNA]</scope>
    <source>
        <strain evidence="3">cv. St1</strain>
    </source>
</reference>
<comment type="caution">
    <text evidence="2">The sequence shown here is derived from an EMBL/GenBank/DDBJ whole genome shotgun (WGS) entry which is preliminary data.</text>
</comment>
<organism evidence="2 3">
    <name type="scientific">Cephalotus follicularis</name>
    <name type="common">Albany pitcher plant</name>
    <dbReference type="NCBI Taxonomy" id="3775"/>
    <lineage>
        <taxon>Eukaryota</taxon>
        <taxon>Viridiplantae</taxon>
        <taxon>Streptophyta</taxon>
        <taxon>Embryophyta</taxon>
        <taxon>Tracheophyta</taxon>
        <taxon>Spermatophyta</taxon>
        <taxon>Magnoliopsida</taxon>
        <taxon>eudicotyledons</taxon>
        <taxon>Gunneridae</taxon>
        <taxon>Pentapetalae</taxon>
        <taxon>rosids</taxon>
        <taxon>fabids</taxon>
        <taxon>Oxalidales</taxon>
        <taxon>Cephalotaceae</taxon>
        <taxon>Cephalotus</taxon>
    </lineage>
</organism>
<feature type="region of interest" description="Disordered" evidence="1">
    <location>
        <begin position="100"/>
        <end position="160"/>
    </location>
</feature>